<keyword evidence="3" id="KW-0597">Phosphoprotein</keyword>
<dbReference type="EMBL" id="CAMTCP010000245">
    <property type="protein sequence ID" value="CAI3634515.1"/>
    <property type="molecule type" value="Genomic_DNA"/>
</dbReference>
<reference evidence="5" key="2">
    <citation type="submission" date="2022-10" db="EMBL/GenBank/DDBJ databases">
        <authorList>
            <person name="Aires J."/>
            <person name="Mesa V."/>
        </authorList>
    </citation>
    <scope>NUCLEOTIDE SEQUENCE</scope>
    <source>
        <strain evidence="5">Clostridium neonatale JD116</strain>
    </source>
</reference>
<dbReference type="Gene3D" id="3.40.50.2300">
    <property type="match status" value="1"/>
</dbReference>
<feature type="modified residue" description="4-aspartylphosphate" evidence="3">
    <location>
        <position position="54"/>
    </location>
</feature>
<dbReference type="SUPFAM" id="SSF52172">
    <property type="entry name" value="CheY-like"/>
    <property type="match status" value="1"/>
</dbReference>
<organism evidence="6 7">
    <name type="scientific">Clostridium neonatale</name>
    <dbReference type="NCBI Taxonomy" id="137838"/>
    <lineage>
        <taxon>Bacteria</taxon>
        <taxon>Bacillati</taxon>
        <taxon>Bacillota</taxon>
        <taxon>Clostridia</taxon>
        <taxon>Eubacteriales</taxon>
        <taxon>Clostridiaceae</taxon>
        <taxon>Clostridium</taxon>
    </lineage>
</organism>
<dbReference type="PANTHER" id="PTHR43228">
    <property type="entry name" value="TWO-COMPONENT RESPONSE REGULATOR"/>
    <property type="match status" value="1"/>
</dbReference>
<comment type="caution">
    <text evidence="6">The sequence shown here is derived from an EMBL/GenBank/DDBJ whole genome shotgun (WGS) entry which is preliminary data.</text>
</comment>
<dbReference type="GO" id="GO:0000160">
    <property type="term" value="P:phosphorelay signal transduction system"/>
    <property type="evidence" value="ECO:0007669"/>
    <property type="project" value="InterPro"/>
</dbReference>
<feature type="domain" description="Response regulatory" evidence="4">
    <location>
        <begin position="4"/>
        <end position="119"/>
    </location>
</feature>
<reference evidence="6 7" key="1">
    <citation type="submission" date="2017-10" db="EMBL/GenBank/DDBJ databases">
        <title>Effective Description of Clostridium neonatale sp. nov. linked to necrotizing enterocolitis in neonates and a clarification of species assignable to the genus Clostridium (Prazmowski 1880) emend. Lawson and Rainey 2016.</title>
        <authorList>
            <person name="Bernard K."/>
            <person name="Burdz T."/>
            <person name="Wiebe D."/>
            <person name="Balcewich B."/>
            <person name="Alfa M."/>
            <person name="Bernier A.-M."/>
        </authorList>
    </citation>
    <scope>NUCLEOTIDE SEQUENCE [LARGE SCALE GENOMIC DNA]</scope>
    <source>
        <strain evidence="6 7">LCDC99A005</strain>
    </source>
</reference>
<dbReference type="OrthoDB" id="9790669at2"/>
<evidence type="ECO:0000313" key="5">
    <source>
        <dbReference type="EMBL" id="CAI3634515.1"/>
    </source>
</evidence>
<evidence type="ECO:0000256" key="1">
    <source>
        <dbReference type="ARBA" id="ARBA00018672"/>
    </source>
</evidence>
<evidence type="ECO:0000256" key="3">
    <source>
        <dbReference type="PROSITE-ProRule" id="PRU00169"/>
    </source>
</evidence>
<sequence>MSKKILICDDTIFMRKMLREILTENGYEVVGEAENGKVAIEKYNQLSPDLTLMDITMPEMDGVNALIGILESDVDANVIMCSAMGQENVVVSAIKAGAKDFIVKPFKNERVVEAVRRTIGD</sequence>
<dbReference type="Pfam" id="PF00072">
    <property type="entry name" value="Response_reg"/>
    <property type="match status" value="1"/>
</dbReference>
<name>A0A2A7MHZ8_9CLOT</name>
<dbReference type="AlphaFoldDB" id="A0A2A7MHZ8"/>
<evidence type="ECO:0000256" key="2">
    <source>
        <dbReference type="ARBA" id="ARBA00024867"/>
    </source>
</evidence>
<dbReference type="InterPro" id="IPR011006">
    <property type="entry name" value="CheY-like_superfamily"/>
</dbReference>
<dbReference type="RefSeq" id="WP_058294907.1">
    <property type="nucleotide sequence ID" value="NZ_CAKJVD010000036.1"/>
</dbReference>
<dbReference type="Proteomes" id="UP000220840">
    <property type="component" value="Unassembled WGS sequence"/>
</dbReference>
<dbReference type="InterPro" id="IPR001789">
    <property type="entry name" value="Sig_transdc_resp-reg_receiver"/>
</dbReference>
<dbReference type="PANTHER" id="PTHR43228:SF1">
    <property type="entry name" value="TWO-COMPONENT RESPONSE REGULATOR ARR22"/>
    <property type="match status" value="1"/>
</dbReference>
<evidence type="ECO:0000313" key="7">
    <source>
        <dbReference type="Proteomes" id="UP000220840"/>
    </source>
</evidence>
<keyword evidence="7" id="KW-1185">Reference proteome</keyword>
<evidence type="ECO:0000259" key="4">
    <source>
        <dbReference type="PROSITE" id="PS50110"/>
    </source>
</evidence>
<comment type="function">
    <text evidence="2">May play the central regulatory role in sporulation. It may be an element of the effector pathway responsible for the activation of sporulation genes in response to nutritional stress. Spo0A may act in concert with spo0H (a sigma factor) to control the expression of some genes that are critical to the sporulation process.</text>
</comment>
<dbReference type="EMBL" id="PDCJ01000001">
    <property type="protein sequence ID" value="PEG30738.1"/>
    <property type="molecule type" value="Genomic_DNA"/>
</dbReference>
<protein>
    <recommendedName>
        <fullName evidence="1">Stage 0 sporulation protein A homolog</fullName>
    </recommendedName>
</protein>
<gene>
    <name evidence="5" type="primary">cheY</name>
    <name evidence="5" type="ORF">CNEO2_470005</name>
    <name evidence="6" type="ORF">CQ394_03180</name>
</gene>
<proteinExistence type="predicted"/>
<dbReference type="PROSITE" id="PS50110">
    <property type="entry name" value="RESPONSE_REGULATORY"/>
    <property type="match status" value="1"/>
</dbReference>
<dbReference type="STRING" id="137838.GCA_001458595_02096"/>
<accession>A0A2A7MHZ8</accession>
<dbReference type="Proteomes" id="UP001189143">
    <property type="component" value="Unassembled WGS sequence"/>
</dbReference>
<dbReference type="SMART" id="SM00448">
    <property type="entry name" value="REC"/>
    <property type="match status" value="1"/>
</dbReference>
<dbReference type="InterPro" id="IPR052048">
    <property type="entry name" value="ST_Response_Regulator"/>
</dbReference>
<dbReference type="CDD" id="cd17542">
    <property type="entry name" value="REC_CheY"/>
    <property type="match status" value="1"/>
</dbReference>
<dbReference type="GeneID" id="68877098"/>
<evidence type="ECO:0000313" key="6">
    <source>
        <dbReference type="EMBL" id="PEG30738.1"/>
    </source>
</evidence>